<accession>A0A562T7G6</accession>
<dbReference type="RefSeq" id="WP_280114413.1">
    <property type="nucleotide sequence ID" value="NZ_SMLY01000052.1"/>
</dbReference>
<name>A0A562T7G6_9HYPH</name>
<proteinExistence type="predicted"/>
<evidence type="ECO:0000313" key="1">
    <source>
        <dbReference type="EMBL" id="TWI89551.1"/>
    </source>
</evidence>
<sequence>MKAFVSGVLACCVISVGAWIVLTQQLDYSAETLKTSPNDTVRLD</sequence>
<dbReference type="Proteomes" id="UP000320593">
    <property type="component" value="Unassembled WGS sequence"/>
</dbReference>
<organism evidence="1 2">
    <name type="scientific">Roseibium hamelinense</name>
    <dbReference type="NCBI Taxonomy" id="150831"/>
    <lineage>
        <taxon>Bacteria</taxon>
        <taxon>Pseudomonadati</taxon>
        <taxon>Pseudomonadota</taxon>
        <taxon>Alphaproteobacteria</taxon>
        <taxon>Hyphomicrobiales</taxon>
        <taxon>Stappiaceae</taxon>
        <taxon>Roseibium</taxon>
    </lineage>
</organism>
<dbReference type="EMBL" id="VLLF01000003">
    <property type="protein sequence ID" value="TWI89551.1"/>
    <property type="molecule type" value="Genomic_DNA"/>
</dbReference>
<comment type="caution">
    <text evidence="1">The sequence shown here is derived from an EMBL/GenBank/DDBJ whole genome shotgun (WGS) entry which is preliminary data.</text>
</comment>
<keyword evidence="2" id="KW-1185">Reference proteome</keyword>
<dbReference type="AlphaFoldDB" id="A0A562T7G6"/>
<reference evidence="1 2" key="1">
    <citation type="submission" date="2019-07" db="EMBL/GenBank/DDBJ databases">
        <title>Genomic Encyclopedia of Archaeal and Bacterial Type Strains, Phase II (KMG-II): from individual species to whole genera.</title>
        <authorList>
            <person name="Goeker M."/>
        </authorList>
    </citation>
    <scope>NUCLEOTIDE SEQUENCE [LARGE SCALE GENOMIC DNA]</scope>
    <source>
        <strain evidence="1 2">ATCC BAA-252</strain>
    </source>
</reference>
<gene>
    <name evidence="1" type="ORF">JM93_01754</name>
</gene>
<protein>
    <submittedName>
        <fullName evidence="1">Uncharacterized protein</fullName>
    </submittedName>
</protein>
<evidence type="ECO:0000313" key="2">
    <source>
        <dbReference type="Proteomes" id="UP000320593"/>
    </source>
</evidence>